<dbReference type="GO" id="GO:0005975">
    <property type="term" value="P:carbohydrate metabolic process"/>
    <property type="evidence" value="ECO:0007669"/>
    <property type="project" value="InterPro"/>
</dbReference>
<protein>
    <submittedName>
        <fullName evidence="3">Glycoside hydrolase family 16 protein</fullName>
    </submittedName>
</protein>
<keyword evidence="1" id="KW-0732">Signal</keyword>
<feature type="domain" description="GH16" evidence="2">
    <location>
        <begin position="33"/>
        <end position="289"/>
    </location>
</feature>
<dbReference type="Gene3D" id="2.60.120.200">
    <property type="match status" value="1"/>
</dbReference>
<dbReference type="RefSeq" id="WP_123220874.1">
    <property type="nucleotide sequence ID" value="NZ_RJSF01000002.1"/>
</dbReference>
<dbReference type="Proteomes" id="UP000279994">
    <property type="component" value="Unassembled WGS sequence"/>
</dbReference>
<dbReference type="OrthoDB" id="3250776at2"/>
<evidence type="ECO:0000313" key="4">
    <source>
        <dbReference type="Proteomes" id="UP000279994"/>
    </source>
</evidence>
<dbReference type="InterPro" id="IPR000757">
    <property type="entry name" value="Beta-glucanase-like"/>
</dbReference>
<evidence type="ECO:0000313" key="3">
    <source>
        <dbReference type="EMBL" id="RNM17736.1"/>
    </source>
</evidence>
<reference evidence="3 4" key="1">
    <citation type="submission" date="2018-11" db="EMBL/GenBank/DDBJ databases">
        <authorList>
            <person name="Li F."/>
        </authorList>
    </citation>
    <scope>NUCLEOTIDE SEQUENCE [LARGE SCALE GENOMIC DNA]</scope>
    <source>
        <strain evidence="3 4">Gsoil 818</strain>
    </source>
</reference>
<dbReference type="Pfam" id="PF00722">
    <property type="entry name" value="Glyco_hydro_16"/>
    <property type="match status" value="1"/>
</dbReference>
<comment type="caution">
    <text evidence="3">The sequence shown here is derived from an EMBL/GenBank/DDBJ whole genome shotgun (WGS) entry which is preliminary data.</text>
</comment>
<proteinExistence type="predicted"/>
<sequence>MKLVLAAVLTAALSALAVPSALTPAASGMTLVATDACGVQPLKPDGTPWSCTFDDEFSGTTLDRTKWIPQTVFGTGGLTGRACYLDSPATIGVANGSLNLTVRKLNRTVTCSTGGGILSTRYVAGMVSTYHLFSQQYGRFEARMKTRATTAPGLHEAFWMWPDDRYSTIDWPDSGEIDVAETYSVYPDLVMPYLHYSADAGGSQPGVNTAWDCVASRGVWNTYTLVWGPSRIEILVNGMPCLVNTSGDPAFMKRYILALTAALGSGKNGLTWRTPLPATTSIDYVRAWQ</sequence>
<evidence type="ECO:0000256" key="1">
    <source>
        <dbReference type="SAM" id="SignalP"/>
    </source>
</evidence>
<dbReference type="PANTHER" id="PTHR10963:SF60">
    <property type="entry name" value="GRAM-NEGATIVE BACTERIA-BINDING PROTEIN 1-RELATED"/>
    <property type="match status" value="1"/>
</dbReference>
<dbReference type="InterPro" id="IPR050546">
    <property type="entry name" value="Glycosyl_Hydrlase_16"/>
</dbReference>
<gene>
    <name evidence="3" type="ORF">EFL26_00240</name>
</gene>
<feature type="chain" id="PRO_5039453007" evidence="1">
    <location>
        <begin position="18"/>
        <end position="289"/>
    </location>
</feature>
<dbReference type="CDD" id="cd08023">
    <property type="entry name" value="GH16_laminarinase_like"/>
    <property type="match status" value="1"/>
</dbReference>
<dbReference type="EMBL" id="RJSF01000002">
    <property type="protein sequence ID" value="RNM17736.1"/>
    <property type="molecule type" value="Genomic_DNA"/>
</dbReference>
<accession>A0A3N0GZT2</accession>
<dbReference type="PROSITE" id="PS51762">
    <property type="entry name" value="GH16_2"/>
    <property type="match status" value="1"/>
</dbReference>
<feature type="signal peptide" evidence="1">
    <location>
        <begin position="1"/>
        <end position="17"/>
    </location>
</feature>
<dbReference type="GO" id="GO:0004553">
    <property type="term" value="F:hydrolase activity, hydrolyzing O-glycosyl compounds"/>
    <property type="evidence" value="ECO:0007669"/>
    <property type="project" value="InterPro"/>
</dbReference>
<dbReference type="PANTHER" id="PTHR10963">
    <property type="entry name" value="GLYCOSYL HYDROLASE-RELATED"/>
    <property type="match status" value="1"/>
</dbReference>
<organism evidence="3 4">
    <name type="scientific">Nocardioides pocheonensis</name>
    <dbReference type="NCBI Taxonomy" id="661485"/>
    <lineage>
        <taxon>Bacteria</taxon>
        <taxon>Bacillati</taxon>
        <taxon>Actinomycetota</taxon>
        <taxon>Actinomycetes</taxon>
        <taxon>Propionibacteriales</taxon>
        <taxon>Nocardioidaceae</taxon>
        <taxon>Nocardioides</taxon>
    </lineage>
</organism>
<keyword evidence="4" id="KW-1185">Reference proteome</keyword>
<dbReference type="InterPro" id="IPR013320">
    <property type="entry name" value="ConA-like_dom_sf"/>
</dbReference>
<dbReference type="SUPFAM" id="SSF49899">
    <property type="entry name" value="Concanavalin A-like lectins/glucanases"/>
    <property type="match status" value="1"/>
</dbReference>
<dbReference type="AlphaFoldDB" id="A0A3N0GZT2"/>
<evidence type="ECO:0000259" key="2">
    <source>
        <dbReference type="PROSITE" id="PS51762"/>
    </source>
</evidence>
<keyword evidence="3" id="KW-0378">Hydrolase</keyword>
<name>A0A3N0GZT2_9ACTN</name>